<dbReference type="InterPro" id="IPR001640">
    <property type="entry name" value="Lgt"/>
</dbReference>
<dbReference type="NCBIfam" id="TIGR00544">
    <property type="entry name" value="lgt"/>
    <property type="match status" value="1"/>
</dbReference>
<dbReference type="PANTHER" id="PTHR30589:SF0">
    <property type="entry name" value="PHOSPHATIDYLGLYCEROL--PROLIPOPROTEIN DIACYLGLYCERYL TRANSFERASE"/>
    <property type="match status" value="1"/>
</dbReference>
<feature type="transmembrane region" description="Helical" evidence="7">
    <location>
        <begin position="15"/>
        <end position="34"/>
    </location>
</feature>
<feature type="transmembrane region" description="Helical" evidence="7">
    <location>
        <begin position="43"/>
        <end position="62"/>
    </location>
</feature>
<dbReference type="GO" id="GO:0008961">
    <property type="term" value="F:phosphatidylglycerol-prolipoprotein diacylglyceryl transferase activity"/>
    <property type="evidence" value="ECO:0007669"/>
    <property type="project" value="UniProtKB-UniRule"/>
</dbReference>
<comment type="caution">
    <text evidence="8">The sequence shown here is derived from an EMBL/GenBank/DDBJ whole genome shotgun (WGS) entry which is preliminary data.</text>
</comment>
<evidence type="ECO:0000256" key="5">
    <source>
        <dbReference type="ARBA" id="ARBA00022989"/>
    </source>
</evidence>
<comment type="pathway">
    <text evidence="7">Protein modification; lipoprotein biosynthesis (diacylglyceryl transfer).</text>
</comment>
<evidence type="ECO:0000256" key="7">
    <source>
        <dbReference type="HAMAP-Rule" id="MF_01147"/>
    </source>
</evidence>
<organism evidence="8 9">
    <name type="scientific">Desulfitobacterium dehalogenans</name>
    <dbReference type="NCBI Taxonomy" id="36854"/>
    <lineage>
        <taxon>Bacteria</taxon>
        <taxon>Bacillati</taxon>
        <taxon>Bacillota</taxon>
        <taxon>Clostridia</taxon>
        <taxon>Eubacteriales</taxon>
        <taxon>Desulfitobacteriaceae</taxon>
        <taxon>Desulfitobacterium</taxon>
    </lineage>
</organism>
<evidence type="ECO:0000256" key="4">
    <source>
        <dbReference type="ARBA" id="ARBA00022692"/>
    </source>
</evidence>
<comment type="subcellular location">
    <subcellularLocation>
        <location evidence="7">Cell membrane</location>
        <topology evidence="7">Multi-pass membrane protein</topology>
    </subcellularLocation>
</comment>
<keyword evidence="4 7" id="KW-0812">Transmembrane</keyword>
<accession>A0A7C6Z4T3</accession>
<dbReference type="AlphaFoldDB" id="A0A7C6Z4T3"/>
<feature type="binding site" evidence="7">
    <location>
        <position position="130"/>
    </location>
    <ligand>
        <name>a 1,2-diacyl-sn-glycero-3-phospho-(1'-sn-glycerol)</name>
        <dbReference type="ChEBI" id="CHEBI:64716"/>
    </ligand>
</feature>
<sequence>MAPILFTMGNFSLRSYGVIVVFAILFGLAVAYLLTSDKDYREYLFDVLIYGIIGAIIGARSWQVFFYEWDYYSQNLAEIPMIWHGGLAIQGALAGAFFAAVIYAKVKKINFWRLADSAAPGLILGQAIGRIACFLNGDAYGAPTGSNFGIVYPEGTPAYAAYGSQPLWPAEVWEGQWDVIVFVIILILTRWRKWPQGIIFLSYIILYSIGRFALEFLRGDSPYHWLNWTSGQWTSMGMMILSLGCLLFLRDNTIIQNLKKGAKDV</sequence>
<keyword evidence="5 7" id="KW-1133">Transmembrane helix</keyword>
<keyword evidence="6 7" id="KW-0472">Membrane</keyword>
<name>A0A7C6Z4T3_9FIRM</name>
<keyword evidence="2 7" id="KW-1003">Cell membrane</keyword>
<evidence type="ECO:0000256" key="1">
    <source>
        <dbReference type="ARBA" id="ARBA00007150"/>
    </source>
</evidence>
<comment type="similarity">
    <text evidence="1 7">Belongs to the Lgt family.</text>
</comment>
<dbReference type="Proteomes" id="UP000553059">
    <property type="component" value="Unassembled WGS sequence"/>
</dbReference>
<evidence type="ECO:0000313" key="9">
    <source>
        <dbReference type="Proteomes" id="UP000553059"/>
    </source>
</evidence>
<proteinExistence type="inferred from homology"/>
<comment type="catalytic activity">
    <reaction evidence="7">
        <text>L-cysteinyl-[prolipoprotein] + a 1,2-diacyl-sn-glycero-3-phospho-(1'-sn-glycerol) = an S-1,2-diacyl-sn-glyceryl-L-cysteinyl-[prolipoprotein] + sn-glycerol 1-phosphate + H(+)</text>
        <dbReference type="Rhea" id="RHEA:56712"/>
        <dbReference type="Rhea" id="RHEA-COMP:14679"/>
        <dbReference type="Rhea" id="RHEA-COMP:14680"/>
        <dbReference type="ChEBI" id="CHEBI:15378"/>
        <dbReference type="ChEBI" id="CHEBI:29950"/>
        <dbReference type="ChEBI" id="CHEBI:57685"/>
        <dbReference type="ChEBI" id="CHEBI:64716"/>
        <dbReference type="ChEBI" id="CHEBI:140658"/>
        <dbReference type="EC" id="2.5.1.145"/>
    </reaction>
</comment>
<evidence type="ECO:0000256" key="3">
    <source>
        <dbReference type="ARBA" id="ARBA00022679"/>
    </source>
</evidence>
<dbReference type="Pfam" id="PF01790">
    <property type="entry name" value="LGT"/>
    <property type="match status" value="1"/>
</dbReference>
<keyword evidence="8" id="KW-0449">Lipoprotein</keyword>
<evidence type="ECO:0000313" key="8">
    <source>
        <dbReference type="EMBL" id="HHY27090.1"/>
    </source>
</evidence>
<feature type="transmembrane region" description="Helical" evidence="7">
    <location>
        <begin position="82"/>
        <end position="104"/>
    </location>
</feature>
<evidence type="ECO:0000256" key="2">
    <source>
        <dbReference type="ARBA" id="ARBA00022475"/>
    </source>
</evidence>
<feature type="transmembrane region" description="Helical" evidence="7">
    <location>
        <begin position="194"/>
        <end position="213"/>
    </location>
</feature>
<dbReference type="UniPathway" id="UPA00664"/>
<dbReference type="GO" id="GO:0005886">
    <property type="term" value="C:plasma membrane"/>
    <property type="evidence" value="ECO:0007669"/>
    <property type="project" value="UniProtKB-SubCell"/>
</dbReference>
<gene>
    <name evidence="7 8" type="primary">lgt</name>
    <name evidence="8" type="ORF">GX523_10190</name>
</gene>
<keyword evidence="3 7" id="KW-0808">Transferase</keyword>
<comment type="function">
    <text evidence="7">Catalyzes the transfer of the diacylglyceryl group from phosphatidylglycerol to the sulfhydryl group of the N-terminal cysteine of a prolipoprotein, the first step in the formation of mature lipoproteins.</text>
</comment>
<feature type="transmembrane region" description="Helical" evidence="7">
    <location>
        <begin position="233"/>
        <end position="249"/>
    </location>
</feature>
<protein>
    <recommendedName>
        <fullName evidence="7">Phosphatidylglycerol--prolipoprotein diacylglyceryl transferase</fullName>
        <ecNumber evidence="7">2.5.1.145</ecNumber>
    </recommendedName>
</protein>
<dbReference type="HAMAP" id="MF_01147">
    <property type="entry name" value="Lgt"/>
    <property type="match status" value="1"/>
</dbReference>
<dbReference type="EC" id="2.5.1.145" evidence="7"/>
<dbReference type="PANTHER" id="PTHR30589">
    <property type="entry name" value="PROLIPOPROTEIN DIACYLGLYCERYL TRANSFERASE"/>
    <property type="match status" value="1"/>
</dbReference>
<dbReference type="GO" id="GO:0042158">
    <property type="term" value="P:lipoprotein biosynthetic process"/>
    <property type="evidence" value="ECO:0007669"/>
    <property type="project" value="UniProtKB-UniRule"/>
</dbReference>
<reference evidence="8 9" key="1">
    <citation type="journal article" date="2020" name="Biotechnol. Biofuels">
        <title>New insights from the biogas microbiome by comprehensive genome-resolved metagenomics of nearly 1600 species originating from multiple anaerobic digesters.</title>
        <authorList>
            <person name="Campanaro S."/>
            <person name="Treu L."/>
            <person name="Rodriguez-R L.M."/>
            <person name="Kovalovszki A."/>
            <person name="Ziels R.M."/>
            <person name="Maus I."/>
            <person name="Zhu X."/>
            <person name="Kougias P.G."/>
            <person name="Basile A."/>
            <person name="Luo G."/>
            <person name="Schluter A."/>
            <person name="Konstantinidis K.T."/>
            <person name="Angelidaki I."/>
        </authorList>
    </citation>
    <scope>NUCLEOTIDE SEQUENCE [LARGE SCALE GENOMIC DNA]</scope>
    <source>
        <strain evidence="8">AS05jafATM_4</strain>
    </source>
</reference>
<dbReference type="EMBL" id="DUTF01000232">
    <property type="protein sequence ID" value="HHY27090.1"/>
    <property type="molecule type" value="Genomic_DNA"/>
</dbReference>
<evidence type="ECO:0000256" key="6">
    <source>
        <dbReference type="ARBA" id="ARBA00023136"/>
    </source>
</evidence>